<dbReference type="STRING" id="591019.Shell_0593"/>
<evidence type="ECO:0000313" key="2">
    <source>
        <dbReference type="EMBL" id="ADI31718.1"/>
    </source>
</evidence>
<evidence type="ECO:0000256" key="1">
    <source>
        <dbReference type="SAM" id="Coils"/>
    </source>
</evidence>
<dbReference type="OrthoDB" id="375295at2157"/>
<sequence length="495" mass="58657">MTYKYPIIPTIIDPGSLTYFDQYREAALIIYLYSVKGKKLSKMIPIYYPLLFIEGYNNRTFIIDYLNNNDFKLKYKIPNTDHIKSITLDPLSTNSLISIRKLLKEYVRGKYSLEEELVLPKVISSRSIIDELVEIVSRCGYDTLSGYEINNTHASIDIDEYIGKVNQFIYRITKTVMDILKMNEDLSYQLFIAINDIKEKYSRIHGRIDRSVNETQELIREKINLLSTEMVSELKSTEHRYRRMISSIEIQIRTIDNEIHRLISEQSMFRDKKRHAELIKELEHQQKRLRGKIKELQKSLRKDLESVKNKYTRMIRSEEKRLDLIESEKDRVSRKAVSLINHLTASLSEIESLSHSLIDKLQSYIRRLEEITIITPKMRSGIYFLRTYLVQDTDNNFEIITPLKIAPSYTGRDVLRTKYYVNTRRYILSKKVFRQIIDLAKNNYSELVKHDLLNRISYEDVKNTLYILSRNYEKLANINLKHIDRIASNSMNKQR</sequence>
<proteinExistence type="predicted"/>
<dbReference type="AlphaFoldDB" id="D7DC21"/>
<dbReference type="KEGG" id="shc:Shell_0593"/>
<dbReference type="Proteomes" id="UP000002573">
    <property type="component" value="Chromosome"/>
</dbReference>
<protein>
    <submittedName>
        <fullName evidence="2">Uncharacterized protein</fullName>
    </submittedName>
</protein>
<keyword evidence="1" id="KW-0175">Coiled coil</keyword>
<dbReference type="HOGENOM" id="CLU_552791_0_0_2"/>
<feature type="coiled-coil region" evidence="1">
    <location>
        <begin position="272"/>
        <end position="335"/>
    </location>
</feature>
<reference evidence="3" key="1">
    <citation type="submission" date="2010-05" db="EMBL/GenBank/DDBJ databases">
        <title>Complete sequence of Staphylothermus hellenicus DSM 12710.</title>
        <authorList>
            <consortium name="US DOE Joint Genome Institute"/>
            <person name="Lucas S."/>
            <person name="Copeland A."/>
            <person name="Lapidus A."/>
            <person name="Cheng J.-F."/>
            <person name="Bruce D."/>
            <person name="Goodwin L."/>
            <person name="Pitluck S."/>
            <person name="Davenport K."/>
            <person name="Detter J.C."/>
            <person name="Han C."/>
            <person name="Tapia R."/>
            <person name="Larimer F."/>
            <person name="Land M."/>
            <person name="Hauser L."/>
            <person name="Kyrpides N."/>
            <person name="Mikhailova N."/>
            <person name="Anderson I.J."/>
            <person name="Woyke T."/>
        </authorList>
    </citation>
    <scope>NUCLEOTIDE SEQUENCE [LARGE SCALE GENOMIC DNA]</scope>
    <source>
        <strain evidence="3">DSM 12710 / JCM 10830 / BK20S6-10-b1 / P8</strain>
    </source>
</reference>
<evidence type="ECO:0000313" key="3">
    <source>
        <dbReference type="Proteomes" id="UP000002573"/>
    </source>
</evidence>
<gene>
    <name evidence="2" type="ordered locus">Shell_0593</name>
</gene>
<dbReference type="GeneID" id="9233882"/>
<dbReference type="RefSeq" id="WP_013142916.1">
    <property type="nucleotide sequence ID" value="NC_014205.1"/>
</dbReference>
<keyword evidence="3" id="KW-1185">Reference proteome</keyword>
<organism evidence="2 3">
    <name type="scientific">Staphylothermus hellenicus (strain DSM 12710 / JCM 10830 / BK20S6-10-b1 / P8)</name>
    <dbReference type="NCBI Taxonomy" id="591019"/>
    <lineage>
        <taxon>Archaea</taxon>
        <taxon>Thermoproteota</taxon>
        <taxon>Thermoprotei</taxon>
        <taxon>Desulfurococcales</taxon>
        <taxon>Desulfurococcaceae</taxon>
        <taxon>Staphylothermus</taxon>
    </lineage>
</organism>
<accession>D7DC21</accession>
<dbReference type="eggNOG" id="arCOG07331">
    <property type="taxonomic scope" value="Archaea"/>
</dbReference>
<name>D7DC21_STAHD</name>
<reference evidence="2 3" key="2">
    <citation type="journal article" date="2011" name="Stand. Genomic Sci.">
        <title>Complete genome sequence of Staphylothermus hellenicus P8.</title>
        <authorList>
            <person name="Anderson I."/>
            <person name="Wirth R."/>
            <person name="Lucas S."/>
            <person name="Copeland A."/>
            <person name="Lapidus A."/>
            <person name="Cheng J.F."/>
            <person name="Goodwin L."/>
            <person name="Pitluck S."/>
            <person name="Davenport K."/>
            <person name="Detter J.C."/>
            <person name="Han C."/>
            <person name="Tapia R."/>
            <person name="Land M."/>
            <person name="Hauser L."/>
            <person name="Pati A."/>
            <person name="Mikhailova N."/>
            <person name="Woyke T."/>
            <person name="Klenk H.P."/>
            <person name="Kyrpides N."/>
            <person name="Ivanova N."/>
        </authorList>
    </citation>
    <scope>NUCLEOTIDE SEQUENCE [LARGE SCALE GENOMIC DNA]</scope>
    <source>
        <strain evidence="3">DSM 12710 / JCM 10830 / BK20S6-10-b1 / P8</strain>
    </source>
</reference>
<dbReference type="EMBL" id="CP002051">
    <property type="protein sequence ID" value="ADI31718.1"/>
    <property type="molecule type" value="Genomic_DNA"/>
</dbReference>